<evidence type="ECO:0000313" key="15">
    <source>
        <dbReference type="EMBL" id="KAK8928547.1"/>
    </source>
</evidence>
<evidence type="ECO:0000256" key="1">
    <source>
        <dbReference type="ARBA" id="ARBA00004162"/>
    </source>
</evidence>
<proteinExistence type="predicted"/>
<feature type="domain" description="Protein kinase" evidence="14">
    <location>
        <begin position="88"/>
        <end position="363"/>
    </location>
</feature>
<name>A0AAP0B4Y9_9ASPA</name>
<keyword evidence="7 12" id="KW-0067">ATP-binding</keyword>
<evidence type="ECO:0000256" key="9">
    <source>
        <dbReference type="ARBA" id="ARBA00023136"/>
    </source>
</evidence>
<evidence type="ECO:0000256" key="7">
    <source>
        <dbReference type="ARBA" id="ARBA00022840"/>
    </source>
</evidence>
<evidence type="ECO:0000256" key="11">
    <source>
        <dbReference type="ARBA" id="ARBA00048679"/>
    </source>
</evidence>
<keyword evidence="16" id="KW-1185">Reference proteome</keyword>
<keyword evidence="15" id="KW-0675">Receptor</keyword>
<keyword evidence="4" id="KW-0808">Transferase</keyword>
<gene>
    <name evidence="15" type="ORF">KSP39_PZI017327</name>
</gene>
<dbReference type="EMBL" id="JBBWWQ010000015">
    <property type="protein sequence ID" value="KAK8928547.1"/>
    <property type="molecule type" value="Genomic_DNA"/>
</dbReference>
<evidence type="ECO:0000259" key="14">
    <source>
        <dbReference type="PROSITE" id="PS50011"/>
    </source>
</evidence>
<organism evidence="15 16">
    <name type="scientific">Platanthera zijinensis</name>
    <dbReference type="NCBI Taxonomy" id="2320716"/>
    <lineage>
        <taxon>Eukaryota</taxon>
        <taxon>Viridiplantae</taxon>
        <taxon>Streptophyta</taxon>
        <taxon>Embryophyta</taxon>
        <taxon>Tracheophyta</taxon>
        <taxon>Spermatophyta</taxon>
        <taxon>Magnoliopsida</taxon>
        <taxon>Liliopsida</taxon>
        <taxon>Asparagales</taxon>
        <taxon>Orchidaceae</taxon>
        <taxon>Orchidoideae</taxon>
        <taxon>Orchideae</taxon>
        <taxon>Orchidinae</taxon>
        <taxon>Platanthera</taxon>
    </lineage>
</organism>
<protein>
    <recommendedName>
        <fullName evidence="2">non-specific serine/threonine protein kinase</fullName>
        <ecNumber evidence="2">2.7.11.1</ecNumber>
    </recommendedName>
</protein>
<evidence type="ECO:0000256" key="10">
    <source>
        <dbReference type="ARBA" id="ARBA00047899"/>
    </source>
</evidence>
<evidence type="ECO:0000256" key="4">
    <source>
        <dbReference type="ARBA" id="ARBA00022679"/>
    </source>
</evidence>
<evidence type="ECO:0000256" key="13">
    <source>
        <dbReference type="SAM" id="Phobius"/>
    </source>
</evidence>
<dbReference type="GO" id="GO:0005886">
    <property type="term" value="C:plasma membrane"/>
    <property type="evidence" value="ECO:0007669"/>
    <property type="project" value="UniProtKB-SubCell"/>
</dbReference>
<dbReference type="InterPro" id="IPR001245">
    <property type="entry name" value="Ser-Thr/Tyr_kinase_cat_dom"/>
</dbReference>
<keyword evidence="8 13" id="KW-1133">Transmembrane helix</keyword>
<comment type="subcellular location">
    <subcellularLocation>
        <location evidence="1">Cell membrane</location>
        <topology evidence="1">Single-pass membrane protein</topology>
    </subcellularLocation>
</comment>
<dbReference type="PROSITE" id="PS00107">
    <property type="entry name" value="PROTEIN_KINASE_ATP"/>
    <property type="match status" value="1"/>
</dbReference>
<dbReference type="EC" id="2.7.11.1" evidence="2"/>
<evidence type="ECO:0000256" key="3">
    <source>
        <dbReference type="ARBA" id="ARBA00022527"/>
    </source>
</evidence>
<dbReference type="GO" id="GO:0004674">
    <property type="term" value="F:protein serine/threonine kinase activity"/>
    <property type="evidence" value="ECO:0007669"/>
    <property type="project" value="UniProtKB-KW"/>
</dbReference>
<evidence type="ECO:0000256" key="6">
    <source>
        <dbReference type="ARBA" id="ARBA00022741"/>
    </source>
</evidence>
<dbReference type="GO" id="GO:0005524">
    <property type="term" value="F:ATP binding"/>
    <property type="evidence" value="ECO:0007669"/>
    <property type="project" value="UniProtKB-UniRule"/>
</dbReference>
<evidence type="ECO:0000256" key="12">
    <source>
        <dbReference type="PROSITE-ProRule" id="PRU10141"/>
    </source>
</evidence>
<keyword evidence="3" id="KW-0723">Serine/threonine-protein kinase</keyword>
<dbReference type="PIRSF" id="PIRSF000654">
    <property type="entry name" value="Integrin-linked_kinase"/>
    <property type="match status" value="1"/>
</dbReference>
<feature type="transmembrane region" description="Helical" evidence="13">
    <location>
        <begin position="6"/>
        <end position="31"/>
    </location>
</feature>
<accession>A0AAP0B4Y9</accession>
<comment type="caution">
    <text evidence="15">The sequence shown here is derived from an EMBL/GenBank/DDBJ whole genome shotgun (WGS) entry which is preliminary data.</text>
</comment>
<dbReference type="Proteomes" id="UP001418222">
    <property type="component" value="Unassembled WGS sequence"/>
</dbReference>
<dbReference type="Gene3D" id="1.10.510.10">
    <property type="entry name" value="Transferase(Phosphotransferase) domain 1"/>
    <property type="match status" value="1"/>
</dbReference>
<dbReference type="PANTHER" id="PTHR47982">
    <property type="entry name" value="PROLINE-RICH RECEPTOR-LIKE PROTEIN KINASE PERK4"/>
    <property type="match status" value="1"/>
</dbReference>
<evidence type="ECO:0000256" key="2">
    <source>
        <dbReference type="ARBA" id="ARBA00012513"/>
    </source>
</evidence>
<dbReference type="InterPro" id="IPR011009">
    <property type="entry name" value="Kinase-like_dom_sf"/>
</dbReference>
<evidence type="ECO:0000313" key="16">
    <source>
        <dbReference type="Proteomes" id="UP001418222"/>
    </source>
</evidence>
<keyword evidence="5 13" id="KW-0812">Transmembrane</keyword>
<dbReference type="PROSITE" id="PS50011">
    <property type="entry name" value="PROTEIN_KINASE_DOM"/>
    <property type="match status" value="1"/>
</dbReference>
<dbReference type="SUPFAM" id="SSF56112">
    <property type="entry name" value="Protein kinase-like (PK-like)"/>
    <property type="match status" value="1"/>
</dbReference>
<reference evidence="15 16" key="1">
    <citation type="journal article" date="2022" name="Nat. Plants">
        <title>Genomes of leafy and leafless Platanthera orchids illuminate the evolution of mycoheterotrophy.</title>
        <authorList>
            <person name="Li M.H."/>
            <person name="Liu K.W."/>
            <person name="Li Z."/>
            <person name="Lu H.C."/>
            <person name="Ye Q.L."/>
            <person name="Zhang D."/>
            <person name="Wang J.Y."/>
            <person name="Li Y.F."/>
            <person name="Zhong Z.M."/>
            <person name="Liu X."/>
            <person name="Yu X."/>
            <person name="Liu D.K."/>
            <person name="Tu X.D."/>
            <person name="Liu B."/>
            <person name="Hao Y."/>
            <person name="Liao X.Y."/>
            <person name="Jiang Y.T."/>
            <person name="Sun W.H."/>
            <person name="Chen J."/>
            <person name="Chen Y.Q."/>
            <person name="Ai Y."/>
            <person name="Zhai J.W."/>
            <person name="Wu S.S."/>
            <person name="Zhou Z."/>
            <person name="Hsiao Y.Y."/>
            <person name="Wu W.L."/>
            <person name="Chen Y.Y."/>
            <person name="Lin Y.F."/>
            <person name="Hsu J.L."/>
            <person name="Li C.Y."/>
            <person name="Wang Z.W."/>
            <person name="Zhao X."/>
            <person name="Zhong W.Y."/>
            <person name="Ma X.K."/>
            <person name="Ma L."/>
            <person name="Huang J."/>
            <person name="Chen G.Z."/>
            <person name="Huang M.Z."/>
            <person name="Huang L."/>
            <person name="Peng D.H."/>
            <person name="Luo Y.B."/>
            <person name="Zou S.Q."/>
            <person name="Chen S.P."/>
            <person name="Lan S."/>
            <person name="Tsai W.C."/>
            <person name="Van de Peer Y."/>
            <person name="Liu Z.J."/>
        </authorList>
    </citation>
    <scope>NUCLEOTIDE SEQUENCE [LARGE SCALE GENOMIC DNA]</scope>
    <source>
        <strain evidence="15">Lor287</strain>
    </source>
</reference>
<dbReference type="InterPro" id="IPR000719">
    <property type="entry name" value="Prot_kinase_dom"/>
</dbReference>
<dbReference type="Gene3D" id="3.30.200.20">
    <property type="entry name" value="Phosphorylase Kinase, domain 1"/>
    <property type="match status" value="1"/>
</dbReference>
<dbReference type="FunFam" id="1.10.510.10:FF:000430">
    <property type="entry name" value="Protein kinase superfamily protein"/>
    <property type="match status" value="1"/>
</dbReference>
<comment type="catalytic activity">
    <reaction evidence="11">
        <text>L-seryl-[protein] + ATP = O-phospho-L-seryl-[protein] + ADP + H(+)</text>
        <dbReference type="Rhea" id="RHEA:17989"/>
        <dbReference type="Rhea" id="RHEA-COMP:9863"/>
        <dbReference type="Rhea" id="RHEA-COMP:11604"/>
        <dbReference type="ChEBI" id="CHEBI:15378"/>
        <dbReference type="ChEBI" id="CHEBI:29999"/>
        <dbReference type="ChEBI" id="CHEBI:30616"/>
        <dbReference type="ChEBI" id="CHEBI:83421"/>
        <dbReference type="ChEBI" id="CHEBI:456216"/>
        <dbReference type="EC" id="2.7.11.1"/>
    </reaction>
</comment>
<dbReference type="PANTHER" id="PTHR47982:SF54">
    <property type="entry name" value="PROTEIN KINASE SUPERFAMILY PROTEIN"/>
    <property type="match status" value="1"/>
</dbReference>
<keyword evidence="6 12" id="KW-0547">Nucleotide-binding</keyword>
<dbReference type="InterPro" id="IPR017441">
    <property type="entry name" value="Protein_kinase_ATP_BS"/>
</dbReference>
<evidence type="ECO:0000256" key="5">
    <source>
        <dbReference type="ARBA" id="ARBA00022692"/>
    </source>
</evidence>
<keyword evidence="15" id="KW-0418">Kinase</keyword>
<dbReference type="AlphaFoldDB" id="A0AAP0B4Y9"/>
<dbReference type="Pfam" id="PF07714">
    <property type="entry name" value="PK_Tyr_Ser-Thr"/>
    <property type="match status" value="1"/>
</dbReference>
<evidence type="ECO:0000256" key="8">
    <source>
        <dbReference type="ARBA" id="ARBA00022989"/>
    </source>
</evidence>
<keyword evidence="9 13" id="KW-0472">Membrane</keyword>
<feature type="binding site" evidence="12">
    <location>
        <position position="116"/>
    </location>
    <ligand>
        <name>ATP</name>
        <dbReference type="ChEBI" id="CHEBI:30616"/>
    </ligand>
</feature>
<dbReference type="InterPro" id="IPR047117">
    <property type="entry name" value="PERK1-13-like"/>
</dbReference>
<sequence length="389" mass="42441">MSWSLAAVVGVAVGGLAVVVIVVGLICLYLFRWKGLSNKASETASSDPSTLVEWHGAGEVSSSCGAPPDHHGARKFSLGELEQASNEFSENNLVGVGSFGLVYKGLLLDGTLVAIKRRRRAPRPEFVEEIILMNQVHHLSAIRHRNLVTLIGYSQEGGLQMLVFEYLPNRSIRGHLYESGTNQTTKLEFKQRLSVAIGAAKGLAHLHSLSPPLIHRNFKTSNVLVDENFIAKVADAGLIQLLERMDGAGSSQASVNDIFQDPQVEQMGVQPSESSDAYSFGVFLLELITGREVESLMVQAPSETLTKVVEAHLRSETFIDGRLGNSYTYEGMKEFVVLTLRCLSSAGRRPKMEHVVRELDRILETEMTLTTVMGDGTAIVTLGSQLFTS</sequence>
<comment type="catalytic activity">
    <reaction evidence="10">
        <text>L-threonyl-[protein] + ATP = O-phospho-L-threonyl-[protein] + ADP + H(+)</text>
        <dbReference type="Rhea" id="RHEA:46608"/>
        <dbReference type="Rhea" id="RHEA-COMP:11060"/>
        <dbReference type="Rhea" id="RHEA-COMP:11605"/>
        <dbReference type="ChEBI" id="CHEBI:15378"/>
        <dbReference type="ChEBI" id="CHEBI:30013"/>
        <dbReference type="ChEBI" id="CHEBI:30616"/>
        <dbReference type="ChEBI" id="CHEBI:61977"/>
        <dbReference type="ChEBI" id="CHEBI:456216"/>
        <dbReference type="EC" id="2.7.11.1"/>
    </reaction>
</comment>